<feature type="compositionally biased region" description="Low complexity" evidence="1">
    <location>
        <begin position="1"/>
        <end position="11"/>
    </location>
</feature>
<dbReference type="InterPro" id="IPR017395">
    <property type="entry name" value="Chlorophyllase-like"/>
</dbReference>
<dbReference type="Gene3D" id="3.40.50.1820">
    <property type="entry name" value="alpha/beta hydrolase"/>
    <property type="match status" value="1"/>
</dbReference>
<dbReference type="Proteomes" id="UP000316726">
    <property type="component" value="Chromosome 1"/>
</dbReference>
<gene>
    <name evidence="2" type="ORF">A3770_01p05860</name>
</gene>
<dbReference type="PANTHER" id="PTHR33428:SF14">
    <property type="entry name" value="CARBOXYLESTERASE TYPE B DOMAIN-CONTAINING PROTEIN"/>
    <property type="match status" value="1"/>
</dbReference>
<dbReference type="OrthoDB" id="2093222at2759"/>
<sequence length="409" mass="44167">MATTKLGTTTTRRVVPPCGGVSRRSGREWRGPGLACTGLPRRLALYGITGGACLGLGPGGISLRAEPRARGSEQATSLGEASRCESGNAARTSYWDAGPYRVGNVKLEHTCSICFPKVVGDQCIIRTHIYYPSEHADSSCLPTDPRKRRPWPLAIISSGFLVNSDQYRSYAEQLASYGYVAVLYDKVENINSTIDDDTSTVFISEIINWCETASFANDISTESVYLVGHSRGGKISLLAAENDSRIKCVTLIDPVDSNGYAPEGPGYPSAIKQLRKPEVANLPIAIIGGGRNGDCIPTQSNYDRFFEGSQSPLTLELTIEDAGHFQFLGEKPSMMQTAVCSSGKIPDRAVRDVSKALIVAWPEIMLSQEKNTKEKVEEAKASVEDMKRILTASYGVQGGSINSQLKGVL</sequence>
<dbReference type="AlphaFoldDB" id="A0A5B8MC50"/>
<protein>
    <submittedName>
        <fullName evidence="2">Chlorophyllase</fullName>
    </submittedName>
</protein>
<dbReference type="Pfam" id="PF07224">
    <property type="entry name" value="Chlorophyllase"/>
    <property type="match status" value="1"/>
</dbReference>
<organism evidence="2 3">
    <name type="scientific">Chloropicon primus</name>
    <dbReference type="NCBI Taxonomy" id="1764295"/>
    <lineage>
        <taxon>Eukaryota</taxon>
        <taxon>Viridiplantae</taxon>
        <taxon>Chlorophyta</taxon>
        <taxon>Chloropicophyceae</taxon>
        <taxon>Chloropicales</taxon>
        <taxon>Chloropicaceae</taxon>
        <taxon>Chloropicon</taxon>
    </lineage>
</organism>
<dbReference type="SUPFAM" id="SSF53474">
    <property type="entry name" value="alpha/beta-Hydrolases"/>
    <property type="match status" value="1"/>
</dbReference>
<dbReference type="GO" id="GO:0047746">
    <property type="term" value="F:chlorophyllase activity"/>
    <property type="evidence" value="ECO:0007669"/>
    <property type="project" value="TreeGrafter"/>
</dbReference>
<dbReference type="GO" id="GO:0015996">
    <property type="term" value="P:chlorophyll catabolic process"/>
    <property type="evidence" value="ECO:0007669"/>
    <property type="project" value="TreeGrafter"/>
</dbReference>
<dbReference type="STRING" id="1764295.A0A5B8MC50"/>
<dbReference type="PANTHER" id="PTHR33428">
    <property type="entry name" value="CHLOROPHYLLASE-2, CHLOROPLASTIC"/>
    <property type="match status" value="1"/>
</dbReference>
<dbReference type="EMBL" id="CP031034">
    <property type="protein sequence ID" value="QDZ18068.1"/>
    <property type="molecule type" value="Genomic_DNA"/>
</dbReference>
<evidence type="ECO:0000256" key="1">
    <source>
        <dbReference type="SAM" id="MobiDB-lite"/>
    </source>
</evidence>
<evidence type="ECO:0000313" key="2">
    <source>
        <dbReference type="EMBL" id="QDZ18068.1"/>
    </source>
</evidence>
<dbReference type="InterPro" id="IPR029058">
    <property type="entry name" value="AB_hydrolase_fold"/>
</dbReference>
<reference evidence="2 3" key="1">
    <citation type="submission" date="2018-07" db="EMBL/GenBank/DDBJ databases">
        <title>The complete nuclear genome of the prasinophyte Chloropicon primus (CCMP1205).</title>
        <authorList>
            <person name="Pombert J.-F."/>
            <person name="Otis C."/>
            <person name="Turmel M."/>
            <person name="Lemieux C."/>
        </authorList>
    </citation>
    <scope>NUCLEOTIDE SEQUENCE [LARGE SCALE GENOMIC DNA]</scope>
    <source>
        <strain evidence="2 3">CCMP1205</strain>
    </source>
</reference>
<proteinExistence type="predicted"/>
<keyword evidence="3" id="KW-1185">Reference proteome</keyword>
<feature type="region of interest" description="Disordered" evidence="1">
    <location>
        <begin position="1"/>
        <end position="26"/>
    </location>
</feature>
<accession>A0A5B8MC50</accession>
<evidence type="ECO:0000313" key="3">
    <source>
        <dbReference type="Proteomes" id="UP000316726"/>
    </source>
</evidence>
<name>A0A5B8MC50_9CHLO</name>